<reference evidence="1" key="1">
    <citation type="submission" date="2020-12" db="EMBL/GenBank/DDBJ databases">
        <title>Prauserella sp. ASG 168, a novel actinomycete isolated from cave rock.</title>
        <authorList>
            <person name="Suriyachadkun C."/>
        </authorList>
    </citation>
    <scope>NUCLEOTIDE SEQUENCE</scope>
    <source>
        <strain evidence="1">ASG 168</strain>
    </source>
</reference>
<proteinExistence type="predicted"/>
<comment type="caution">
    <text evidence="1">The sequence shown here is derived from an EMBL/GenBank/DDBJ whole genome shotgun (WGS) entry which is preliminary data.</text>
</comment>
<dbReference type="EMBL" id="JAENJH010000008">
    <property type="protein sequence ID" value="MBK1787881.1"/>
    <property type="molecule type" value="Genomic_DNA"/>
</dbReference>
<accession>A0A934QWM5</accession>
<sequence>MLDKAEVTERVRETARTICAEQPDMPEPKTLKDLDSFSFVQVVLELENSYQVKVLEDLENFSGDQFEDLAEFILARAAAAGSASSPAAPGA</sequence>
<evidence type="ECO:0000313" key="1">
    <source>
        <dbReference type="EMBL" id="MBK1787881.1"/>
    </source>
</evidence>
<keyword evidence="2" id="KW-1185">Reference proteome</keyword>
<dbReference type="AlphaFoldDB" id="A0A934QWM5"/>
<organism evidence="1 2">
    <name type="scientific">Prauserella cavernicola</name>
    <dbReference type="NCBI Taxonomy" id="2800127"/>
    <lineage>
        <taxon>Bacteria</taxon>
        <taxon>Bacillati</taxon>
        <taxon>Actinomycetota</taxon>
        <taxon>Actinomycetes</taxon>
        <taxon>Pseudonocardiales</taxon>
        <taxon>Pseudonocardiaceae</taxon>
        <taxon>Prauserella</taxon>
    </lineage>
</organism>
<dbReference type="Gene3D" id="1.10.1200.10">
    <property type="entry name" value="ACP-like"/>
    <property type="match status" value="1"/>
</dbReference>
<protein>
    <submittedName>
        <fullName evidence="1">Uncharacterized protein</fullName>
    </submittedName>
</protein>
<name>A0A934QWM5_9PSEU</name>
<evidence type="ECO:0000313" key="2">
    <source>
        <dbReference type="Proteomes" id="UP000635245"/>
    </source>
</evidence>
<dbReference type="Proteomes" id="UP000635245">
    <property type="component" value="Unassembled WGS sequence"/>
</dbReference>
<dbReference type="RefSeq" id="WP_200323046.1">
    <property type="nucleotide sequence ID" value="NZ_JAENJH010000008.1"/>
</dbReference>
<dbReference type="InterPro" id="IPR036736">
    <property type="entry name" value="ACP-like_sf"/>
</dbReference>
<dbReference type="SUPFAM" id="SSF47336">
    <property type="entry name" value="ACP-like"/>
    <property type="match status" value="1"/>
</dbReference>
<gene>
    <name evidence="1" type="ORF">JHE00_26425</name>
</gene>